<sequence>MGHENYPTQQELPPLICISENDFLGNFRSYSFGSSRRNASPESINLEPLSNSSFRVSADDLQLNSPSSAVSSVCQSDKEIKMNTCETEHEFLRKGTLEQDLEDESVSSYIIEINSDNREWTCESNGVDEAIVWAKEKFQTPFSEGKPIEGLSECDVEIIIHLKPTEILKGHELSERTESFESMGTTNFFSKSRQIEAETQLLDEKIRLWSTGKEADIRLLLSSLHHILWPKSGWLTIPLMNIIDSSQVKLAYQKAQLCLHPDKLQERGATLPEKHIAEEVFSAHQMRF</sequence>
<dbReference type="GO" id="GO:0072583">
    <property type="term" value="P:clathrin-dependent endocytosis"/>
    <property type="evidence" value="ECO:0007669"/>
    <property type="project" value="TreeGrafter"/>
</dbReference>
<proteinExistence type="predicted"/>
<dbReference type="GO" id="GO:0031982">
    <property type="term" value="C:vesicle"/>
    <property type="evidence" value="ECO:0007669"/>
    <property type="project" value="TreeGrafter"/>
</dbReference>
<dbReference type="GO" id="GO:0072318">
    <property type="term" value="P:clathrin coat disassembly"/>
    <property type="evidence" value="ECO:0007669"/>
    <property type="project" value="TreeGrafter"/>
</dbReference>
<reference evidence="2" key="1">
    <citation type="submission" date="2025-08" db="UniProtKB">
        <authorList>
            <consortium name="RefSeq"/>
        </authorList>
    </citation>
    <scope>IDENTIFICATION</scope>
</reference>
<dbReference type="Proteomes" id="UP000504604">
    <property type="component" value="Linkage group LG8"/>
</dbReference>
<dbReference type="SUPFAM" id="SSF46565">
    <property type="entry name" value="Chaperone J-domain"/>
    <property type="match status" value="1"/>
</dbReference>
<keyword evidence="1" id="KW-1185">Reference proteome</keyword>
<dbReference type="OrthoDB" id="1717591at2759"/>
<gene>
    <name evidence="2" type="primary">LOC105167542</name>
</gene>
<dbReference type="GO" id="GO:0030276">
    <property type="term" value="F:clathrin binding"/>
    <property type="evidence" value="ECO:0007669"/>
    <property type="project" value="TreeGrafter"/>
</dbReference>
<dbReference type="RefSeq" id="XP_020551351.1">
    <property type="nucleotide sequence ID" value="XM_020695692.1"/>
</dbReference>
<dbReference type="PANTHER" id="PTHR23172">
    <property type="entry name" value="AUXILIN/CYCLIN G-ASSOCIATED KINASE-RELATED"/>
    <property type="match status" value="1"/>
</dbReference>
<dbReference type="Gene3D" id="1.10.287.110">
    <property type="entry name" value="DnaJ domain"/>
    <property type="match status" value="1"/>
</dbReference>
<evidence type="ECO:0000313" key="1">
    <source>
        <dbReference type="Proteomes" id="UP000504604"/>
    </source>
</evidence>
<dbReference type="GeneID" id="105167542"/>
<dbReference type="AlphaFoldDB" id="A0A8M8V5L3"/>
<evidence type="ECO:0000313" key="2">
    <source>
        <dbReference type="RefSeq" id="XP_020551351.1"/>
    </source>
</evidence>
<protein>
    <submittedName>
        <fullName evidence="2">Uncharacterized protein LOC105167542</fullName>
    </submittedName>
</protein>
<dbReference type="GO" id="GO:0005737">
    <property type="term" value="C:cytoplasm"/>
    <property type="evidence" value="ECO:0007669"/>
    <property type="project" value="TreeGrafter"/>
</dbReference>
<name>A0A8M8V5L3_SESIN</name>
<dbReference type="InterPro" id="IPR036869">
    <property type="entry name" value="J_dom_sf"/>
</dbReference>
<dbReference type="PANTHER" id="PTHR23172:SF69">
    <property type="entry name" value="CHAPERONE DNAJ-DOMAIN SUPERFAMILY PROTEIN"/>
    <property type="match status" value="1"/>
</dbReference>
<dbReference type="KEGG" id="sind:105167542"/>
<accession>A0A8M8V5L3</accession>
<organism evidence="1 2">
    <name type="scientific">Sesamum indicum</name>
    <name type="common">Oriental sesame</name>
    <name type="synonym">Sesamum orientale</name>
    <dbReference type="NCBI Taxonomy" id="4182"/>
    <lineage>
        <taxon>Eukaryota</taxon>
        <taxon>Viridiplantae</taxon>
        <taxon>Streptophyta</taxon>
        <taxon>Embryophyta</taxon>
        <taxon>Tracheophyta</taxon>
        <taxon>Spermatophyta</taxon>
        <taxon>Magnoliopsida</taxon>
        <taxon>eudicotyledons</taxon>
        <taxon>Gunneridae</taxon>
        <taxon>Pentapetalae</taxon>
        <taxon>asterids</taxon>
        <taxon>lamiids</taxon>
        <taxon>Lamiales</taxon>
        <taxon>Pedaliaceae</taxon>
        <taxon>Sesamum</taxon>
    </lineage>
</organism>